<evidence type="ECO:0000313" key="2">
    <source>
        <dbReference type="Proteomes" id="UP000475862"/>
    </source>
</evidence>
<protein>
    <submittedName>
        <fullName evidence="1">Uncharacterized protein</fullName>
    </submittedName>
</protein>
<feature type="non-terminal residue" evidence="1">
    <location>
        <position position="1"/>
    </location>
</feature>
<name>A0A6G0T1C4_APHGL</name>
<dbReference type="EMBL" id="VYZN01000074">
    <property type="protein sequence ID" value="KAE9524004.1"/>
    <property type="molecule type" value="Genomic_DNA"/>
</dbReference>
<keyword evidence="2" id="KW-1185">Reference proteome</keyword>
<accession>A0A6G0T1C4</accession>
<organism evidence="1 2">
    <name type="scientific">Aphis glycines</name>
    <name type="common">Soybean aphid</name>
    <dbReference type="NCBI Taxonomy" id="307491"/>
    <lineage>
        <taxon>Eukaryota</taxon>
        <taxon>Metazoa</taxon>
        <taxon>Ecdysozoa</taxon>
        <taxon>Arthropoda</taxon>
        <taxon>Hexapoda</taxon>
        <taxon>Insecta</taxon>
        <taxon>Pterygota</taxon>
        <taxon>Neoptera</taxon>
        <taxon>Paraneoptera</taxon>
        <taxon>Hemiptera</taxon>
        <taxon>Sternorrhyncha</taxon>
        <taxon>Aphidomorpha</taxon>
        <taxon>Aphidoidea</taxon>
        <taxon>Aphididae</taxon>
        <taxon>Aphidini</taxon>
        <taxon>Aphis</taxon>
        <taxon>Aphis</taxon>
    </lineage>
</organism>
<comment type="caution">
    <text evidence="1">The sequence shown here is derived from an EMBL/GenBank/DDBJ whole genome shotgun (WGS) entry which is preliminary data.</text>
</comment>
<dbReference type="AlphaFoldDB" id="A0A6G0T1C4"/>
<dbReference type="Proteomes" id="UP000475862">
    <property type="component" value="Unassembled WGS sequence"/>
</dbReference>
<sequence>KKISLKKVGKWVPLCCTLEGGVDLGLGLEYLTLDININNFMNFELQNNLQIFMILTTQKKSKYFENQITKTYEEFCTKFSKLSYKRKIFYDFPTTKLLANFRNFDIFQQLIRNLVLNFQDFLVSQNIFIQNKKFPFFRNFFLFFSIFLKTVGKCFFHRKPPPKFEIEALFRLVMLRQVGTALLHIRGWGEPRTRVG</sequence>
<evidence type="ECO:0000313" key="1">
    <source>
        <dbReference type="EMBL" id="KAE9524004.1"/>
    </source>
</evidence>
<gene>
    <name evidence="1" type="ORF">AGLY_015651</name>
</gene>
<reference evidence="1 2" key="1">
    <citation type="submission" date="2019-08" db="EMBL/GenBank/DDBJ databases">
        <title>The genome of the soybean aphid Biotype 1, its phylome, world population structure and adaptation to the North American continent.</title>
        <authorList>
            <person name="Giordano R."/>
            <person name="Donthu R.K."/>
            <person name="Hernandez A.G."/>
            <person name="Wright C.L."/>
            <person name="Zimin A.V."/>
        </authorList>
    </citation>
    <scope>NUCLEOTIDE SEQUENCE [LARGE SCALE GENOMIC DNA]</scope>
    <source>
        <tissue evidence="1">Whole aphids</tissue>
    </source>
</reference>
<proteinExistence type="predicted"/>